<keyword evidence="2" id="KW-0732">Signal</keyword>
<dbReference type="Pfam" id="PF05593">
    <property type="entry name" value="RHS_repeat"/>
    <property type="match status" value="1"/>
</dbReference>
<evidence type="ECO:0000313" key="5">
    <source>
        <dbReference type="EMBL" id="SHI03027.1"/>
    </source>
</evidence>
<dbReference type="Pfam" id="PF20148">
    <property type="entry name" value="DUF6531"/>
    <property type="match status" value="1"/>
</dbReference>
<dbReference type="InterPro" id="IPR031325">
    <property type="entry name" value="RHS_repeat"/>
</dbReference>
<dbReference type="NCBIfam" id="TIGR01643">
    <property type="entry name" value="YD_repeat_2x"/>
    <property type="match status" value="3"/>
</dbReference>
<evidence type="ECO:0000256" key="1">
    <source>
        <dbReference type="ARBA" id="ARBA00022737"/>
    </source>
</evidence>
<dbReference type="OrthoDB" id="8481850at2"/>
<gene>
    <name evidence="5" type="ORF">SAMN02745124_03326</name>
</gene>
<feature type="chain" id="PRO_5012386906" evidence="2">
    <location>
        <begin position="22"/>
        <end position="1193"/>
    </location>
</feature>
<dbReference type="NCBIfam" id="TIGR03696">
    <property type="entry name" value="Rhs_assc_core"/>
    <property type="match status" value="1"/>
</dbReference>
<dbReference type="RefSeq" id="WP_073377739.1">
    <property type="nucleotide sequence ID" value="NZ_FQXS01000023.1"/>
</dbReference>
<dbReference type="Pfam" id="PF25023">
    <property type="entry name" value="TEN_YD-shell"/>
    <property type="match status" value="3"/>
</dbReference>
<evidence type="ECO:0000259" key="3">
    <source>
        <dbReference type="Pfam" id="PF20148"/>
    </source>
</evidence>
<evidence type="ECO:0000256" key="2">
    <source>
        <dbReference type="SAM" id="SignalP"/>
    </source>
</evidence>
<keyword evidence="6" id="KW-1185">Reference proteome</keyword>
<reference evidence="5 6" key="1">
    <citation type="submission" date="2016-11" db="EMBL/GenBank/DDBJ databases">
        <authorList>
            <person name="Jaros S."/>
            <person name="Januszkiewicz K."/>
            <person name="Wedrychowicz H."/>
        </authorList>
    </citation>
    <scope>NUCLEOTIDE SEQUENCE [LARGE SCALE GENOMIC DNA]</scope>
    <source>
        <strain evidence="5 6">DSM 9705</strain>
    </source>
</reference>
<keyword evidence="1" id="KW-0677">Repeat</keyword>
<feature type="domain" description="Teneurin-like YD-shell" evidence="4">
    <location>
        <begin position="1110"/>
        <end position="1187"/>
    </location>
</feature>
<dbReference type="InterPro" id="IPR022385">
    <property type="entry name" value="Rhs_assc_core"/>
</dbReference>
<feature type="domain" description="DUF6531" evidence="3">
    <location>
        <begin position="44"/>
        <end position="116"/>
    </location>
</feature>
<dbReference type="InterPro" id="IPR006530">
    <property type="entry name" value="YD"/>
</dbReference>
<dbReference type="Gene3D" id="2.180.10.10">
    <property type="entry name" value="RHS repeat-associated core"/>
    <property type="match status" value="3"/>
</dbReference>
<dbReference type="InterPro" id="IPR056823">
    <property type="entry name" value="TEN-like_YD-shell"/>
</dbReference>
<dbReference type="STRING" id="1121409.SAMN02745124_03326"/>
<evidence type="ECO:0000313" key="6">
    <source>
        <dbReference type="Proteomes" id="UP000184139"/>
    </source>
</evidence>
<protein>
    <submittedName>
        <fullName evidence="5">RHS repeat-associated core domain-containing protein</fullName>
    </submittedName>
</protein>
<dbReference type="PANTHER" id="PTHR32305">
    <property type="match status" value="1"/>
</dbReference>
<name>A0A1M5XT96_9BACT</name>
<evidence type="ECO:0000259" key="4">
    <source>
        <dbReference type="Pfam" id="PF25023"/>
    </source>
</evidence>
<dbReference type="InterPro" id="IPR050708">
    <property type="entry name" value="T6SS_VgrG/RHS"/>
</dbReference>
<dbReference type="Proteomes" id="UP000184139">
    <property type="component" value="Unassembled WGS sequence"/>
</dbReference>
<proteinExistence type="predicted"/>
<sequence length="1193" mass="129835">MRKSCLLLGFRVLKRCVPVLAVLTVTALFPGQTKASSQPYLPDHGVNFAIGNKYVVETYLVIQGPTALFDFQRTYNSTSTENGILGYGWSCSLTDRLKIDGSTITRVLSTGRHIAYESDGAGGWVNQLGETSRIVGISGGYELQKANRSLHTYDQQGRLLQVRQRNGHTQEFHYSGMQLTAITDTFGKSLGFAYNADGKLHTLTGPTGSFTYSYLDDNLVAVVRPDGTTRHYRYTDANDPHNLTTIDDEAGIRITSVGYDSQDRVISSSLAGHRHVTIGYPSELSRTVTDDGGNLTTYQLEIINGVARVASSSGPGCSSCGSSGADSSYTYTGRQQVASVTNGRGYTTTYSYDGNGNKEVVSEAVGTPEQRLTTTTYDQTTNLPTTITRDSVGNPGQQYRISMTYDTDGNLLTRSESGYDGLSPSTRTTTFTYTSYGRVETIDGPRTDVVDVTTFGYYPNTEASGLNRGHLQTVTNALGQTVTYGDYNALGKPESIRDANQVSTTLTYDAFGRVTSRTIGARTTVYHYDAAGRLDLVSLPGGRALEYHYTPDGLLDRIVDSGGNYLKYEYDPVSGNIAKRTIRAADHTLTAEISYQYDEFGRLQKEIHPDGDGSFTERSYDEAGNLVSLINELGRETTSVYDGLDRLTALIRPGAVTTGFAYDVHDNEREVVDDNGITTVFSYNDFGRKVEEQSPDRGTILFSYDEADNLIARTDGNQVTTVYDYDALNRLVAKSYPHPQNNVTYHYDQGVNGIGKLTGMTDGTGTSSYTYNHHGELTEEIRTTQGYSAVVGYGYNDHGELTSLTYPGGRVVSYIRDNDGAITSVVATDRGDSVTIAEAIDHTPFGPLTSMELGNSLHVSRAYDLHYRLSSAAAGAVMQRNYSYLVTGEIETITDTISPVSSQTFAYNDLGMLVAASGGYGELSYTLDGMGNRLTKTSDSGAETYSYRAGSNQLEQIGGIDPVPLSYDDAGNTLTKGNLNFTWDDENRLVAVTDGALQLGSYGFDGNNLRTVKSTASGTELFIYDIAGNVLAKLSSSGAIREEYIYLNGERLAVFDHSPGEADLQQVIAALQIVSGKPNSLAVDVTGNTIIGLEDAIQPLAESVANSDVQLYYYLTDHLGTVQHVVDENGQIVWAGEYLPFGEVVITASTKHNDFRFPGQSFDVETGLHYNWHRYYDPETGRYISADPIGLTG</sequence>
<dbReference type="InterPro" id="IPR045351">
    <property type="entry name" value="DUF6531"/>
</dbReference>
<organism evidence="5 6">
    <name type="scientific">Desulfofustis glycolicus DSM 9705</name>
    <dbReference type="NCBI Taxonomy" id="1121409"/>
    <lineage>
        <taxon>Bacteria</taxon>
        <taxon>Pseudomonadati</taxon>
        <taxon>Thermodesulfobacteriota</taxon>
        <taxon>Desulfobulbia</taxon>
        <taxon>Desulfobulbales</taxon>
        <taxon>Desulfocapsaceae</taxon>
        <taxon>Desulfofustis</taxon>
    </lineage>
</organism>
<feature type="domain" description="Teneurin-like YD-shell" evidence="4">
    <location>
        <begin position="589"/>
        <end position="749"/>
    </location>
</feature>
<dbReference type="EMBL" id="FQXS01000023">
    <property type="protein sequence ID" value="SHI03027.1"/>
    <property type="molecule type" value="Genomic_DNA"/>
</dbReference>
<feature type="signal peptide" evidence="2">
    <location>
        <begin position="1"/>
        <end position="21"/>
    </location>
</feature>
<dbReference type="AlphaFoldDB" id="A0A1M5XT96"/>
<dbReference type="PANTHER" id="PTHR32305:SF15">
    <property type="entry name" value="PROTEIN RHSA-RELATED"/>
    <property type="match status" value="1"/>
</dbReference>
<accession>A0A1M5XT96</accession>
<feature type="domain" description="Teneurin-like YD-shell" evidence="4">
    <location>
        <begin position="471"/>
        <end position="577"/>
    </location>
</feature>